<feature type="binding site" evidence="17">
    <location>
        <position position="34"/>
    </location>
    <ligand>
        <name>ATP</name>
        <dbReference type="ChEBI" id="CHEBI:30616"/>
    </ligand>
</feature>
<feature type="binding site" evidence="17">
    <location>
        <position position="15"/>
    </location>
    <ligand>
        <name>ATP</name>
        <dbReference type="ChEBI" id="CHEBI:30616"/>
    </ligand>
</feature>
<evidence type="ECO:0000256" key="8">
    <source>
        <dbReference type="ARBA" id="ARBA00022777"/>
    </source>
</evidence>
<dbReference type="GO" id="GO:0005886">
    <property type="term" value="C:plasma membrane"/>
    <property type="evidence" value="ECO:0007669"/>
    <property type="project" value="UniProtKB-SubCell"/>
</dbReference>
<evidence type="ECO:0000256" key="13">
    <source>
        <dbReference type="ARBA" id="ARBA00023209"/>
    </source>
</evidence>
<keyword evidence="4" id="KW-0444">Lipid biosynthesis</keyword>
<feature type="binding site" evidence="18">
    <location>
        <position position="82"/>
    </location>
    <ligand>
        <name>a divalent metal cation</name>
        <dbReference type="ChEBI" id="CHEBI:60240"/>
    </ligand>
</feature>
<feature type="transmembrane region" description="Helical" evidence="19">
    <location>
        <begin position="37"/>
        <end position="56"/>
    </location>
</feature>
<dbReference type="GO" id="GO:0005524">
    <property type="term" value="F:ATP binding"/>
    <property type="evidence" value="ECO:0007669"/>
    <property type="project" value="UniProtKB-KW"/>
</dbReference>
<evidence type="ECO:0000256" key="19">
    <source>
        <dbReference type="SAM" id="Phobius"/>
    </source>
</evidence>
<keyword evidence="12 19" id="KW-0472">Membrane</keyword>
<keyword evidence="7 17" id="KW-0547">Nucleotide-binding</keyword>
<keyword evidence="10 19" id="KW-1133">Transmembrane helix</keyword>
<evidence type="ECO:0000256" key="17">
    <source>
        <dbReference type="PIRSR" id="PIRSR600829-3"/>
    </source>
</evidence>
<evidence type="ECO:0000256" key="11">
    <source>
        <dbReference type="ARBA" id="ARBA00023098"/>
    </source>
</evidence>
<feature type="transmembrane region" description="Helical" evidence="19">
    <location>
        <begin position="102"/>
        <end position="123"/>
    </location>
</feature>
<dbReference type="GO" id="GO:0008654">
    <property type="term" value="P:phospholipid biosynthetic process"/>
    <property type="evidence" value="ECO:0007669"/>
    <property type="project" value="UniProtKB-KW"/>
</dbReference>
<sequence>MDTALKDNRTFSIKRVARSFKYAFHGLKYAAKSEKNFQIHLTTALLVTVCASILNINKMEWLFIFVSIFGVIALELVNSALERVVDLATDEIKPLAKQAKDLAAAAVLMYALMAAIIGVVILGPKLLHMIY</sequence>
<evidence type="ECO:0000256" key="15">
    <source>
        <dbReference type="PIRSR" id="PIRSR600829-1"/>
    </source>
</evidence>
<dbReference type="RefSeq" id="WP_213097422.1">
    <property type="nucleotide sequence ID" value="NZ_JAGYPN010000001.1"/>
</dbReference>
<evidence type="ECO:0000313" key="21">
    <source>
        <dbReference type="Proteomes" id="UP000676456"/>
    </source>
</evidence>
<proteinExistence type="inferred from homology"/>
<evidence type="ECO:0000256" key="14">
    <source>
        <dbReference type="ARBA" id="ARBA00023264"/>
    </source>
</evidence>
<evidence type="ECO:0000256" key="7">
    <source>
        <dbReference type="ARBA" id="ARBA00022741"/>
    </source>
</evidence>
<evidence type="ECO:0000256" key="9">
    <source>
        <dbReference type="ARBA" id="ARBA00022840"/>
    </source>
</evidence>
<dbReference type="PANTHER" id="PTHR34299">
    <property type="entry name" value="DIACYLGLYCEROL KINASE"/>
    <property type="match status" value="1"/>
</dbReference>
<keyword evidence="8 20" id="KW-0418">Kinase</keyword>
<keyword evidence="3" id="KW-1003">Cell membrane</keyword>
<keyword evidence="14" id="KW-1208">Phospholipid metabolism</keyword>
<evidence type="ECO:0000256" key="4">
    <source>
        <dbReference type="ARBA" id="ARBA00022516"/>
    </source>
</evidence>
<feature type="binding site" evidence="17">
    <location>
        <begin position="100"/>
        <end position="101"/>
    </location>
    <ligand>
        <name>ATP</name>
        <dbReference type="ChEBI" id="CHEBI:30616"/>
    </ligand>
</feature>
<dbReference type="Gene3D" id="1.10.287.3610">
    <property type="match status" value="1"/>
</dbReference>
<dbReference type="CDD" id="cd14265">
    <property type="entry name" value="UDPK_IM_like"/>
    <property type="match status" value="1"/>
</dbReference>
<gene>
    <name evidence="20" type="ORF">KHA91_06845</name>
</gene>
<dbReference type="InterPro" id="IPR036945">
    <property type="entry name" value="DAGK_sf"/>
</dbReference>
<dbReference type="GO" id="GO:0046872">
    <property type="term" value="F:metal ion binding"/>
    <property type="evidence" value="ECO:0007669"/>
    <property type="project" value="UniProtKB-KW"/>
</dbReference>
<feature type="binding site" evidence="17">
    <location>
        <position position="22"/>
    </location>
    <ligand>
        <name>ATP</name>
        <dbReference type="ChEBI" id="CHEBI:30616"/>
    </ligand>
</feature>
<evidence type="ECO:0000256" key="12">
    <source>
        <dbReference type="ARBA" id="ARBA00023136"/>
    </source>
</evidence>
<feature type="binding site" evidence="16">
    <location>
        <position position="15"/>
    </location>
    <ligand>
        <name>substrate</name>
    </ligand>
</feature>
<evidence type="ECO:0000256" key="3">
    <source>
        <dbReference type="ARBA" id="ARBA00022475"/>
    </source>
</evidence>
<evidence type="ECO:0000256" key="16">
    <source>
        <dbReference type="PIRSR" id="PIRSR600829-2"/>
    </source>
</evidence>
<dbReference type="InterPro" id="IPR000829">
    <property type="entry name" value="DAGK"/>
</dbReference>
<evidence type="ECO:0000256" key="5">
    <source>
        <dbReference type="ARBA" id="ARBA00022679"/>
    </source>
</evidence>
<comment type="cofactor">
    <cofactor evidence="18">
        <name>Mg(2+)</name>
        <dbReference type="ChEBI" id="CHEBI:18420"/>
    </cofactor>
    <text evidence="18">Mn(2+), Zn(2+), Cd(2+) and Co(2+) support activity to lesser extents.</text>
</comment>
<dbReference type="Pfam" id="PF01219">
    <property type="entry name" value="DAGK_prokar"/>
    <property type="match status" value="1"/>
</dbReference>
<comment type="similarity">
    <text evidence="2">Belongs to the bacterial diacylglycerol kinase family.</text>
</comment>
<evidence type="ECO:0000313" key="20">
    <source>
        <dbReference type="EMBL" id="MBS4222475.1"/>
    </source>
</evidence>
<organism evidence="20 21">
    <name type="scientific">Lederbergia citrea</name>
    <dbReference type="NCBI Taxonomy" id="2833581"/>
    <lineage>
        <taxon>Bacteria</taxon>
        <taxon>Bacillati</taxon>
        <taxon>Bacillota</taxon>
        <taxon>Bacilli</taxon>
        <taxon>Bacillales</taxon>
        <taxon>Bacillaceae</taxon>
        <taxon>Lederbergia</taxon>
    </lineage>
</organism>
<keyword evidence="5" id="KW-0808">Transferase</keyword>
<feature type="binding site" evidence="18">
    <location>
        <position position="34"/>
    </location>
    <ligand>
        <name>a divalent metal cation</name>
        <dbReference type="ChEBI" id="CHEBI:60240"/>
    </ligand>
</feature>
<feature type="active site" description="Proton acceptor" evidence="15">
    <location>
        <position position="75"/>
    </location>
</feature>
<dbReference type="GO" id="GO:0016301">
    <property type="term" value="F:kinase activity"/>
    <property type="evidence" value="ECO:0007669"/>
    <property type="project" value="UniProtKB-KW"/>
</dbReference>
<evidence type="ECO:0000256" key="1">
    <source>
        <dbReference type="ARBA" id="ARBA00004651"/>
    </source>
</evidence>
<keyword evidence="11" id="KW-0443">Lipid metabolism</keyword>
<dbReference type="InterPro" id="IPR033717">
    <property type="entry name" value="UDPK"/>
</dbReference>
<evidence type="ECO:0000256" key="2">
    <source>
        <dbReference type="ARBA" id="ARBA00005967"/>
    </source>
</evidence>
<keyword evidence="18" id="KW-0460">Magnesium</keyword>
<feature type="transmembrane region" description="Helical" evidence="19">
    <location>
        <begin position="62"/>
        <end position="81"/>
    </location>
</feature>
<feature type="binding site" evidence="16">
    <location>
        <position position="75"/>
    </location>
    <ligand>
        <name>substrate</name>
    </ligand>
</feature>
<reference evidence="20 21" key="1">
    <citation type="submission" date="2021-05" db="EMBL/GenBank/DDBJ databases">
        <title>Novel Bacillus species.</title>
        <authorList>
            <person name="Liu G."/>
        </authorList>
    </citation>
    <scope>NUCLEOTIDE SEQUENCE [LARGE SCALE GENOMIC DNA]</scope>
    <source>
        <strain evidence="20 21">FJAT-49682</strain>
    </source>
</reference>
<dbReference type="Proteomes" id="UP000676456">
    <property type="component" value="Unassembled WGS sequence"/>
</dbReference>
<dbReference type="AlphaFoldDB" id="A0A942UJ96"/>
<evidence type="ECO:0000256" key="6">
    <source>
        <dbReference type="ARBA" id="ARBA00022692"/>
    </source>
</evidence>
<evidence type="ECO:0000256" key="10">
    <source>
        <dbReference type="ARBA" id="ARBA00022989"/>
    </source>
</evidence>
<protein>
    <submittedName>
        <fullName evidence="20">Diacylglycerol kinase family protein</fullName>
    </submittedName>
</protein>
<keyword evidence="9 17" id="KW-0067">ATP-binding</keyword>
<comment type="subcellular location">
    <subcellularLocation>
        <location evidence="1">Cell membrane</location>
        <topology evidence="1">Multi-pass membrane protein</topology>
    </subcellularLocation>
</comment>
<keyword evidence="18" id="KW-0479">Metal-binding</keyword>
<accession>A0A942UJ96</accession>
<dbReference type="PANTHER" id="PTHR34299:SF1">
    <property type="entry name" value="DIACYLGLYCEROL KINASE"/>
    <property type="match status" value="1"/>
</dbReference>
<dbReference type="EMBL" id="JAGYPN010000001">
    <property type="protein sequence ID" value="MBS4222475.1"/>
    <property type="molecule type" value="Genomic_DNA"/>
</dbReference>
<keyword evidence="6 19" id="KW-0812">Transmembrane</keyword>
<keyword evidence="13" id="KW-0594">Phospholipid biosynthesis</keyword>
<comment type="caution">
    <text evidence="20">The sequence shown here is derived from an EMBL/GenBank/DDBJ whole genome shotgun (WGS) entry which is preliminary data.</text>
</comment>
<feature type="binding site" evidence="17">
    <location>
        <position position="82"/>
    </location>
    <ligand>
        <name>ATP</name>
        <dbReference type="ChEBI" id="CHEBI:30616"/>
    </ligand>
</feature>
<dbReference type="PROSITE" id="PS01069">
    <property type="entry name" value="DAGK_PROKAR"/>
    <property type="match status" value="1"/>
</dbReference>
<evidence type="ECO:0000256" key="18">
    <source>
        <dbReference type="PIRSR" id="PIRSR600829-4"/>
    </source>
</evidence>
<name>A0A942UJ96_9BACI</name>
<keyword evidence="21" id="KW-1185">Reference proteome</keyword>